<evidence type="ECO:0000313" key="2">
    <source>
        <dbReference type="EMBL" id="AFZ67610.1"/>
    </source>
</evidence>
<dbReference type="Proteomes" id="UP000010467">
    <property type="component" value="Chromosome"/>
</dbReference>
<dbReference type="InterPro" id="IPR011717">
    <property type="entry name" value="TPR-4"/>
</dbReference>
<dbReference type="OrthoDB" id="5521887at2"/>
<keyword evidence="3" id="KW-1185">Reference proteome</keyword>
<dbReference type="eggNOG" id="COG0457">
    <property type="taxonomic scope" value="Bacteria"/>
</dbReference>
<dbReference type="GO" id="GO:0042802">
    <property type="term" value="F:identical protein binding"/>
    <property type="evidence" value="ECO:0007669"/>
    <property type="project" value="InterPro"/>
</dbReference>
<gene>
    <name evidence="2" type="ordered locus">Deipe_2120</name>
</gene>
<dbReference type="RefSeq" id="WP_015235915.1">
    <property type="nucleotide sequence ID" value="NC_019793.1"/>
</dbReference>
<accession>L0A3P5</accession>
<dbReference type="SUPFAM" id="SSF48452">
    <property type="entry name" value="TPR-like"/>
    <property type="match status" value="2"/>
</dbReference>
<protein>
    <submittedName>
        <fullName evidence="2">Uncharacterized protein</fullName>
    </submittedName>
</protein>
<dbReference type="HOGENOM" id="CLU_782380_0_0_0"/>
<dbReference type="EMBL" id="CP003382">
    <property type="protein sequence ID" value="AFZ67610.1"/>
    <property type="molecule type" value="Genomic_DNA"/>
</dbReference>
<reference evidence="3" key="1">
    <citation type="submission" date="2012-03" db="EMBL/GenBank/DDBJ databases">
        <title>Complete sequence of chromosome of Deinococcus peraridilitoris DSM 19664.</title>
        <authorList>
            <person name="Lucas S."/>
            <person name="Copeland A."/>
            <person name="Lapidus A."/>
            <person name="Glavina del Rio T."/>
            <person name="Dalin E."/>
            <person name="Tice H."/>
            <person name="Bruce D."/>
            <person name="Goodwin L."/>
            <person name="Pitluck S."/>
            <person name="Peters L."/>
            <person name="Mikhailova N."/>
            <person name="Lu M."/>
            <person name="Kyrpides N."/>
            <person name="Mavromatis K."/>
            <person name="Ivanova N."/>
            <person name="Brettin T."/>
            <person name="Detter J.C."/>
            <person name="Han C."/>
            <person name="Larimer F."/>
            <person name="Land M."/>
            <person name="Hauser L."/>
            <person name="Markowitz V."/>
            <person name="Cheng J.-F."/>
            <person name="Hugenholtz P."/>
            <person name="Woyke T."/>
            <person name="Wu D."/>
            <person name="Pukall R."/>
            <person name="Steenblock K."/>
            <person name="Brambilla E."/>
            <person name="Klenk H.-P."/>
            <person name="Eisen J.A."/>
        </authorList>
    </citation>
    <scope>NUCLEOTIDE SEQUENCE [LARGE SCALE GENOMIC DNA]</scope>
    <source>
        <strain evidence="3">DSM 19664 / LMG 22246 / CIP 109416 / KR-200</strain>
    </source>
</reference>
<dbReference type="InterPro" id="IPR011990">
    <property type="entry name" value="TPR-like_helical_dom_sf"/>
</dbReference>
<dbReference type="AlphaFoldDB" id="L0A3P5"/>
<dbReference type="SMART" id="SM00028">
    <property type="entry name" value="TPR"/>
    <property type="match status" value="6"/>
</dbReference>
<proteinExistence type="predicted"/>
<evidence type="ECO:0000256" key="1">
    <source>
        <dbReference type="SAM" id="Coils"/>
    </source>
</evidence>
<dbReference type="STRING" id="937777.Deipe_2120"/>
<dbReference type="KEGG" id="dpd:Deipe_2120"/>
<organism evidence="2 3">
    <name type="scientific">Deinococcus peraridilitoris (strain DSM 19664 / LMG 22246 / CIP 109416 / KR-200)</name>
    <dbReference type="NCBI Taxonomy" id="937777"/>
    <lineage>
        <taxon>Bacteria</taxon>
        <taxon>Thermotogati</taxon>
        <taxon>Deinococcota</taxon>
        <taxon>Deinococci</taxon>
        <taxon>Deinococcales</taxon>
        <taxon>Deinococcaceae</taxon>
        <taxon>Deinococcus</taxon>
    </lineage>
</organism>
<dbReference type="InterPro" id="IPR019734">
    <property type="entry name" value="TPR_rpt"/>
</dbReference>
<dbReference type="PATRIC" id="fig|937777.3.peg.2125"/>
<evidence type="ECO:0000313" key="3">
    <source>
        <dbReference type="Proteomes" id="UP000010467"/>
    </source>
</evidence>
<keyword evidence="1" id="KW-0175">Coiled coil</keyword>
<dbReference type="Pfam" id="PF07721">
    <property type="entry name" value="TPR_4"/>
    <property type="match status" value="2"/>
</dbReference>
<feature type="coiled-coil region" evidence="1">
    <location>
        <begin position="166"/>
        <end position="193"/>
    </location>
</feature>
<dbReference type="Gene3D" id="1.25.40.10">
    <property type="entry name" value="Tetratricopeptide repeat domain"/>
    <property type="match status" value="2"/>
</dbReference>
<name>L0A3P5_DEIPD</name>
<sequence>MGPTSEGPDSQALLGQARIAREQGRLADARERFQALLTRDLDATTKAEARAGLASVLHMSGLSAEALVEFHLALELREQAADLYGAAGIHLNLGLLWGDLGNQVAAFEHYEQASEILRQGGDPVRLLILHINLGRAHIEHGDLERGERITREGLELVDAGTSVRHHTLLQLNLAEALRRRQQLEEAAAHYLSVIEQATAHRMPYLKQRALHGQALVQMASGQHVKARELLFDALTMARQMNDLDAELLAMTGLAEVSLDAGQFGIALTDAELVLIRAGEGARKRFLVQGHELMARACEGLNDYRCAYEHVGQARSLEQSLYAEDSQERIRILQTKYDLDRQHSRHSRAGQKEPS</sequence>